<evidence type="ECO:0000256" key="5">
    <source>
        <dbReference type="ARBA" id="ARBA00023242"/>
    </source>
</evidence>
<keyword evidence="5" id="KW-0539">Nucleus</keyword>
<reference evidence="8" key="1">
    <citation type="submission" date="2021-03" db="EMBL/GenBank/DDBJ databases">
        <authorList>
            <person name="Palmer J.M."/>
        </authorList>
    </citation>
    <scope>NUCLEOTIDE SEQUENCE</scope>
    <source>
        <strain evidence="8">ARV_011</strain>
    </source>
</reference>
<name>A0A9P7VDU3_9ASCO</name>
<dbReference type="Gene3D" id="3.60.15.10">
    <property type="entry name" value="Ribonuclease Z/Hydroxyacylglutathione hydrolase-like"/>
    <property type="match status" value="1"/>
</dbReference>
<dbReference type="Proteomes" id="UP000790833">
    <property type="component" value="Unassembled WGS sequence"/>
</dbReference>
<accession>A0A9P7VDU3</accession>
<dbReference type="Pfam" id="PF07522">
    <property type="entry name" value="DRMBL"/>
    <property type="match status" value="1"/>
</dbReference>
<dbReference type="InterPro" id="IPR036866">
    <property type="entry name" value="RibonucZ/Hydroxyglut_hydro"/>
</dbReference>
<dbReference type="OrthoDB" id="262529at2759"/>
<evidence type="ECO:0000259" key="7">
    <source>
        <dbReference type="Pfam" id="PF07522"/>
    </source>
</evidence>
<dbReference type="EMBL" id="JAHMUF010000001">
    <property type="protein sequence ID" value="KAG7196034.1"/>
    <property type="molecule type" value="Genomic_DNA"/>
</dbReference>
<dbReference type="GO" id="GO:0005634">
    <property type="term" value="C:nucleus"/>
    <property type="evidence" value="ECO:0007669"/>
    <property type="project" value="UniProtKB-SubCell"/>
</dbReference>
<gene>
    <name evidence="8" type="ORF">KQ657_000042</name>
</gene>
<comment type="similarity">
    <text evidence="2">Belongs to the DNA repair metallo-beta-lactamase (DRMBL) family.</text>
</comment>
<dbReference type="RefSeq" id="XP_043051579.1">
    <property type="nucleotide sequence ID" value="XM_043190902.1"/>
</dbReference>
<organism evidence="8 9">
    <name type="scientific">Scheffersomyces spartinae</name>
    <dbReference type="NCBI Taxonomy" id="45513"/>
    <lineage>
        <taxon>Eukaryota</taxon>
        <taxon>Fungi</taxon>
        <taxon>Dikarya</taxon>
        <taxon>Ascomycota</taxon>
        <taxon>Saccharomycotina</taxon>
        <taxon>Pichiomycetes</taxon>
        <taxon>Debaryomycetaceae</taxon>
        <taxon>Scheffersomyces</taxon>
    </lineage>
</organism>
<comment type="caution">
    <text evidence="8">The sequence shown here is derived from an EMBL/GenBank/DDBJ whole genome shotgun (WGS) entry which is preliminary data.</text>
</comment>
<dbReference type="GO" id="GO:0036297">
    <property type="term" value="P:interstrand cross-link repair"/>
    <property type="evidence" value="ECO:0007669"/>
    <property type="project" value="TreeGrafter"/>
</dbReference>
<sequence length="672" mass="77117">MPPKVSQTSAKRQGNVLDLLKRPQTSYTIDLTEEDDNSQHQQVKDEIDQDHNVASVLCPICEITLDTMTMDVRVRHVESCMSVIAISELSQVTSIKADSELTPVTSIKMDNDGGKKIPTTPKKPKLDRERYVNSNVSVLTESKVIKVPSKVIQQKPHKRPIPQLKIMTFPKLDDNSESSSFQVAVDAFSYAIHENIDKYFLTHFHADHYGGISRNWCFQRVFEVDETDFSDDSRFKKIIYCTPITSRLLSLKFGIDLKFIQVLELDTRYFVHSYEDSALECHVSPNGIEPGLYVTPLSANHCPGAAIFLMESVSILGDIYRILHCGDFRVSKEMIEHPVLRPYSINQRELRLDKVYLDTTYLDPDYSFPKQENVCKAVADMFEDLILNQNMFTYWFGTQTQSRITDFIALKLISQTKLKKKKFLILVGTYLIGKERIAMAILKRLKCQIFVLCINGRREKLEIVKSFEDDYLSDNLTMDDIGLNDGPEAQGMVHLVPMKIVSSMEEMANYFHHNKYFEYFEMCVGLKPSGWTFKNMYVKTDTPMDLEHIITSMALSPPYTFMENILPQIPPPVEKSSNKRKQRTTDPHYRIYTVPYSEHSSFRELCYFCTFLQIGEVIPTVNTESSSSRERMQRAIDLWELIRELKNGNGGGSNGIEPSLIQSIKDLSLNSF</sequence>
<dbReference type="AlphaFoldDB" id="A0A9P7VDU3"/>
<dbReference type="GO" id="GO:0003684">
    <property type="term" value="F:damaged DNA binding"/>
    <property type="evidence" value="ECO:0007669"/>
    <property type="project" value="TreeGrafter"/>
</dbReference>
<proteinExistence type="inferred from homology"/>
<keyword evidence="4" id="KW-0234">DNA repair</keyword>
<evidence type="ECO:0000256" key="2">
    <source>
        <dbReference type="ARBA" id="ARBA00010304"/>
    </source>
</evidence>
<dbReference type="GO" id="GO:0006303">
    <property type="term" value="P:double-strand break repair via nonhomologous end joining"/>
    <property type="evidence" value="ECO:0007669"/>
    <property type="project" value="TreeGrafter"/>
</dbReference>
<keyword evidence="3" id="KW-0227">DNA damage</keyword>
<evidence type="ECO:0000256" key="1">
    <source>
        <dbReference type="ARBA" id="ARBA00004123"/>
    </source>
</evidence>
<evidence type="ECO:0000256" key="3">
    <source>
        <dbReference type="ARBA" id="ARBA00022763"/>
    </source>
</evidence>
<feature type="domain" description="DNA repair metallo-beta-lactamase" evidence="7">
    <location>
        <begin position="490"/>
        <end position="624"/>
    </location>
</feature>
<comment type="subcellular location">
    <subcellularLocation>
        <location evidence="1">Nucleus</location>
    </subcellularLocation>
</comment>
<dbReference type="CDD" id="cd16273">
    <property type="entry name" value="SNM1A-1C-like_MBL-fold"/>
    <property type="match status" value="1"/>
</dbReference>
<dbReference type="InterPro" id="IPR011084">
    <property type="entry name" value="DRMBL"/>
</dbReference>
<evidence type="ECO:0000256" key="6">
    <source>
        <dbReference type="SAM" id="MobiDB-lite"/>
    </source>
</evidence>
<dbReference type="PANTHER" id="PTHR23240:SF6">
    <property type="entry name" value="DNA CROSS-LINK REPAIR 1A PROTEIN"/>
    <property type="match status" value="1"/>
</dbReference>
<evidence type="ECO:0000256" key="4">
    <source>
        <dbReference type="ARBA" id="ARBA00023204"/>
    </source>
</evidence>
<keyword evidence="9" id="KW-1185">Reference proteome</keyword>
<feature type="region of interest" description="Disordered" evidence="6">
    <location>
        <begin position="106"/>
        <end position="125"/>
    </location>
</feature>
<dbReference type="PANTHER" id="PTHR23240">
    <property type="entry name" value="DNA CROSS-LINK REPAIR PROTEIN PSO2/SNM1-RELATED"/>
    <property type="match status" value="1"/>
</dbReference>
<dbReference type="Gene3D" id="3.40.50.12650">
    <property type="match status" value="1"/>
</dbReference>
<dbReference type="GeneID" id="66113416"/>
<evidence type="ECO:0000313" key="8">
    <source>
        <dbReference type="EMBL" id="KAG7196034.1"/>
    </source>
</evidence>
<evidence type="ECO:0000313" key="9">
    <source>
        <dbReference type="Proteomes" id="UP000790833"/>
    </source>
</evidence>
<dbReference type="GO" id="GO:0035312">
    <property type="term" value="F:5'-3' DNA exonuclease activity"/>
    <property type="evidence" value="ECO:0007669"/>
    <property type="project" value="TreeGrafter"/>
</dbReference>
<protein>
    <recommendedName>
        <fullName evidence="7">DNA repair metallo-beta-lactamase domain-containing protein</fullName>
    </recommendedName>
</protein>
<dbReference type="SUPFAM" id="SSF56281">
    <property type="entry name" value="Metallo-hydrolase/oxidoreductase"/>
    <property type="match status" value="1"/>
</dbReference>